<dbReference type="RefSeq" id="WP_204066011.1">
    <property type="nucleotide sequence ID" value="NZ_BOOJ01000036.1"/>
</dbReference>
<organism evidence="2 3">
    <name type="scientific">Planobispora siamensis</name>
    <dbReference type="NCBI Taxonomy" id="936338"/>
    <lineage>
        <taxon>Bacteria</taxon>
        <taxon>Bacillati</taxon>
        <taxon>Actinomycetota</taxon>
        <taxon>Actinomycetes</taxon>
        <taxon>Streptosporangiales</taxon>
        <taxon>Streptosporangiaceae</taxon>
        <taxon>Planobispora</taxon>
    </lineage>
</organism>
<feature type="signal peptide" evidence="1">
    <location>
        <begin position="1"/>
        <end position="24"/>
    </location>
</feature>
<dbReference type="EMBL" id="BOOJ01000036">
    <property type="protein sequence ID" value="GIH93860.1"/>
    <property type="molecule type" value="Genomic_DNA"/>
</dbReference>
<feature type="chain" id="PRO_5038394756" description="Immunity protein 51" evidence="1">
    <location>
        <begin position="25"/>
        <end position="132"/>
    </location>
</feature>
<gene>
    <name evidence="2" type="ORF">Psi01_44900</name>
</gene>
<dbReference type="InterPro" id="IPR045592">
    <property type="entry name" value="DUF6461"/>
</dbReference>
<evidence type="ECO:0000313" key="3">
    <source>
        <dbReference type="Proteomes" id="UP000619788"/>
    </source>
</evidence>
<comment type="caution">
    <text evidence="2">The sequence shown here is derived from an EMBL/GenBank/DDBJ whole genome shotgun (WGS) entry which is preliminary data.</text>
</comment>
<evidence type="ECO:0008006" key="4">
    <source>
        <dbReference type="Google" id="ProtNLM"/>
    </source>
</evidence>
<dbReference type="Proteomes" id="UP000619788">
    <property type="component" value="Unassembled WGS sequence"/>
</dbReference>
<reference evidence="2 3" key="1">
    <citation type="submission" date="2021-01" db="EMBL/GenBank/DDBJ databases">
        <title>Whole genome shotgun sequence of Planobispora siamensis NBRC 107568.</title>
        <authorList>
            <person name="Komaki H."/>
            <person name="Tamura T."/>
        </authorList>
    </citation>
    <scope>NUCLEOTIDE SEQUENCE [LARGE SCALE GENOMIC DNA]</scope>
    <source>
        <strain evidence="2 3">NBRC 107568</strain>
    </source>
</reference>
<proteinExistence type="predicted"/>
<evidence type="ECO:0000313" key="2">
    <source>
        <dbReference type="EMBL" id="GIH93860.1"/>
    </source>
</evidence>
<accession>A0A8J3WLQ3</accession>
<evidence type="ECO:0000256" key="1">
    <source>
        <dbReference type="SAM" id="SignalP"/>
    </source>
</evidence>
<dbReference type="AlphaFoldDB" id="A0A8J3WLQ3"/>
<sequence length="132" mass="13908">MGSPARYALPYPPAALGLTRPALAGPLSAGTFAAAVLATSENESFAYCVDGQAVTTFGLYSYSLREGSDPDRLRADVEDLGMNVDGDQLEFPDDPVRRALALAERAAGVHFSAAHYARPALAGPTEHLDPCR</sequence>
<dbReference type="Pfam" id="PF20062">
    <property type="entry name" value="DUF6461"/>
    <property type="match status" value="1"/>
</dbReference>
<name>A0A8J3WLQ3_9ACTN</name>
<keyword evidence="3" id="KW-1185">Reference proteome</keyword>
<keyword evidence="1" id="KW-0732">Signal</keyword>
<protein>
    <recommendedName>
        <fullName evidence="4">Immunity protein 51</fullName>
    </recommendedName>
</protein>